<evidence type="ECO:0000256" key="1">
    <source>
        <dbReference type="SAM" id="Phobius"/>
    </source>
</evidence>
<protein>
    <recommendedName>
        <fullName evidence="4">Transmembrane protein</fullName>
    </recommendedName>
</protein>
<keyword evidence="1" id="KW-1133">Transmembrane helix</keyword>
<feature type="transmembrane region" description="Helical" evidence="1">
    <location>
        <begin position="17"/>
        <end position="37"/>
    </location>
</feature>
<dbReference type="RefSeq" id="WP_062111572.1">
    <property type="nucleotide sequence ID" value="NZ_CP013236.1"/>
</dbReference>
<proteinExistence type="predicted"/>
<evidence type="ECO:0008006" key="4">
    <source>
        <dbReference type="Google" id="ProtNLM"/>
    </source>
</evidence>
<keyword evidence="1" id="KW-0812">Transmembrane</keyword>
<keyword evidence="1" id="KW-0472">Membrane</keyword>
<evidence type="ECO:0000313" key="2">
    <source>
        <dbReference type="EMBL" id="AMP12592.1"/>
    </source>
</evidence>
<dbReference type="EMBL" id="CP013236">
    <property type="protein sequence ID" value="AMP12592.1"/>
    <property type="molecule type" value="Genomic_DNA"/>
</dbReference>
<reference evidence="2 3" key="1">
    <citation type="submission" date="2015-11" db="EMBL/GenBank/DDBJ databases">
        <title>Exploring the genomic traits of fungus-feeding bacterial genus Collimonas.</title>
        <authorList>
            <person name="Song C."/>
            <person name="Schmidt R."/>
            <person name="de Jager V."/>
            <person name="Krzyzanowska D."/>
            <person name="Jongedijk E."/>
            <person name="Cankar K."/>
            <person name="Beekwilder J."/>
            <person name="van Veen A."/>
            <person name="de Boer W."/>
            <person name="van Veen J.A."/>
            <person name="Garbeva P."/>
        </authorList>
    </citation>
    <scope>NUCLEOTIDE SEQUENCE [LARGE SCALE GENOMIC DNA]</scope>
    <source>
        <strain evidence="2 3">Ter291</strain>
    </source>
</reference>
<gene>
    <name evidence="2" type="ORF">CPter291_0296</name>
</gene>
<evidence type="ECO:0000313" key="3">
    <source>
        <dbReference type="Proteomes" id="UP000074914"/>
    </source>
</evidence>
<sequence>MKLTTFFTSPSVAVRSASWMVTFLLLTVLWILLLRFLPLDGLFHYLGNIGMTGTQTIMTITLLPPLAMSLLSWISLQVLTPPSSAPNVIPAQPTAEVITAPATEMLRIAAWSAVTPLGDTGATIASSQEREKIFRPDNAIRNADGHPVHTATIEELPLEILDYPAETRSRAMRVSAMLVTVLNNLFDQQVVLAGSNTAPATIYWLVPEALPLDSETRLCFSMAWTHSYWRNADYDLHLLSAVTESAFGTVNALRQHMSASKMPYVLLLAADSLVNPNELILPLALGQVFSSKITNGFVPAEGAAGLLLVDAAFATDLQLVGLCTLGPAHRETRTSDRGLKDKVDSSTLITCVTDAITAAKATVDDVGSMISDTDHRFPRNAEVTQAMEQTLPGLDPLSDRITPMAFAGYFGAASDLIHMALGAEMAAATEQAALVVSVADVRQTAAMMILPGQV</sequence>
<dbReference type="Proteomes" id="UP000074914">
    <property type="component" value="Chromosome"/>
</dbReference>
<organism evidence="2 3">
    <name type="scientific">Collimonas pratensis</name>
    <dbReference type="NCBI Taxonomy" id="279113"/>
    <lineage>
        <taxon>Bacteria</taxon>
        <taxon>Pseudomonadati</taxon>
        <taxon>Pseudomonadota</taxon>
        <taxon>Betaproteobacteria</taxon>
        <taxon>Burkholderiales</taxon>
        <taxon>Oxalobacteraceae</taxon>
        <taxon>Collimonas</taxon>
    </lineage>
</organism>
<name>A0ABM5Z0R9_9BURK</name>
<accession>A0ABM5Z0R9</accession>
<keyword evidence="3" id="KW-1185">Reference proteome</keyword>